<evidence type="ECO:0000256" key="5">
    <source>
        <dbReference type="SAM" id="MobiDB-lite"/>
    </source>
</evidence>
<name>A0A814IEV3_9BILA</name>
<reference evidence="8" key="1">
    <citation type="submission" date="2021-02" db="EMBL/GenBank/DDBJ databases">
        <authorList>
            <person name="Nowell W R."/>
        </authorList>
    </citation>
    <scope>NUCLEOTIDE SEQUENCE</scope>
</reference>
<dbReference type="AlphaFoldDB" id="A0A814IEV3"/>
<evidence type="ECO:0000256" key="2">
    <source>
        <dbReference type="ARBA" id="ARBA00022692"/>
    </source>
</evidence>
<dbReference type="InterPro" id="IPR005828">
    <property type="entry name" value="MFS_sugar_transport-like"/>
</dbReference>
<feature type="compositionally biased region" description="Polar residues" evidence="5">
    <location>
        <begin position="8"/>
        <end position="20"/>
    </location>
</feature>
<feature type="transmembrane region" description="Helical" evidence="6">
    <location>
        <begin position="314"/>
        <end position="332"/>
    </location>
</feature>
<evidence type="ECO:0000259" key="7">
    <source>
        <dbReference type="PROSITE" id="PS50850"/>
    </source>
</evidence>
<evidence type="ECO:0000313" key="8">
    <source>
        <dbReference type="EMBL" id="CAF1021860.1"/>
    </source>
</evidence>
<feature type="transmembrane region" description="Helical" evidence="6">
    <location>
        <begin position="458"/>
        <end position="479"/>
    </location>
</feature>
<feature type="compositionally biased region" description="Low complexity" evidence="5">
    <location>
        <begin position="66"/>
        <end position="86"/>
    </location>
</feature>
<feature type="transmembrane region" description="Helical" evidence="6">
    <location>
        <begin position="522"/>
        <end position="540"/>
    </location>
</feature>
<feature type="domain" description="Major facilitator superfamily (MFS) profile" evidence="7">
    <location>
        <begin position="203"/>
        <end position="634"/>
    </location>
</feature>
<evidence type="ECO:0000313" key="10">
    <source>
        <dbReference type="Proteomes" id="UP000663829"/>
    </source>
</evidence>
<feature type="transmembrane region" description="Helical" evidence="6">
    <location>
        <begin position="139"/>
        <end position="161"/>
    </location>
</feature>
<dbReference type="Proteomes" id="UP000681722">
    <property type="component" value="Unassembled WGS sequence"/>
</dbReference>
<evidence type="ECO:0000256" key="3">
    <source>
        <dbReference type="ARBA" id="ARBA00022989"/>
    </source>
</evidence>
<feature type="transmembrane region" description="Helical" evidence="6">
    <location>
        <begin position="611"/>
        <end position="630"/>
    </location>
</feature>
<keyword evidence="4 6" id="KW-0472">Membrane</keyword>
<comment type="caution">
    <text evidence="8">The sequence shown here is derived from an EMBL/GenBank/DDBJ whole genome shotgun (WGS) entry which is preliminary data.</text>
</comment>
<feature type="compositionally biased region" description="Gly residues" evidence="5">
    <location>
        <begin position="32"/>
        <end position="44"/>
    </location>
</feature>
<dbReference type="OrthoDB" id="3936150at2759"/>
<feature type="region of interest" description="Disordered" evidence="5">
    <location>
        <begin position="1"/>
        <end position="99"/>
    </location>
</feature>
<dbReference type="Proteomes" id="UP000663829">
    <property type="component" value="Unassembled WGS sequence"/>
</dbReference>
<protein>
    <recommendedName>
        <fullName evidence="7">Major facilitator superfamily (MFS) profile domain-containing protein</fullName>
    </recommendedName>
</protein>
<feature type="transmembrane region" description="Helical" evidence="6">
    <location>
        <begin position="283"/>
        <end position="302"/>
    </location>
</feature>
<feature type="compositionally biased region" description="Low complexity" evidence="5">
    <location>
        <begin position="45"/>
        <end position="57"/>
    </location>
</feature>
<dbReference type="SUPFAM" id="SSF103473">
    <property type="entry name" value="MFS general substrate transporter"/>
    <property type="match status" value="1"/>
</dbReference>
<keyword evidence="10" id="KW-1185">Reference proteome</keyword>
<proteinExistence type="predicted"/>
<evidence type="ECO:0000256" key="1">
    <source>
        <dbReference type="ARBA" id="ARBA00004141"/>
    </source>
</evidence>
<dbReference type="PANTHER" id="PTHR24064">
    <property type="entry name" value="SOLUTE CARRIER FAMILY 22 MEMBER"/>
    <property type="match status" value="1"/>
</dbReference>
<evidence type="ECO:0000256" key="4">
    <source>
        <dbReference type="ARBA" id="ARBA00023136"/>
    </source>
</evidence>
<feature type="transmembrane region" description="Helical" evidence="6">
    <location>
        <begin position="581"/>
        <end position="599"/>
    </location>
</feature>
<accession>A0A814IEV3</accession>
<feature type="transmembrane region" description="Helical" evidence="6">
    <location>
        <begin position="546"/>
        <end position="569"/>
    </location>
</feature>
<keyword evidence="2 6" id="KW-0812">Transmembrane</keyword>
<dbReference type="Pfam" id="PF00083">
    <property type="entry name" value="Sugar_tr"/>
    <property type="match status" value="1"/>
</dbReference>
<dbReference type="GO" id="GO:0016020">
    <property type="term" value="C:membrane"/>
    <property type="evidence" value="ECO:0007669"/>
    <property type="project" value="UniProtKB-SubCell"/>
</dbReference>
<keyword evidence="3 6" id="KW-1133">Transmembrane helix</keyword>
<evidence type="ECO:0000256" key="6">
    <source>
        <dbReference type="SAM" id="Phobius"/>
    </source>
</evidence>
<dbReference type="Gene3D" id="1.20.1250.20">
    <property type="entry name" value="MFS general substrate transporter like domains"/>
    <property type="match status" value="1"/>
</dbReference>
<dbReference type="GO" id="GO:0022857">
    <property type="term" value="F:transmembrane transporter activity"/>
    <property type="evidence" value="ECO:0007669"/>
    <property type="project" value="InterPro"/>
</dbReference>
<feature type="transmembrane region" description="Helical" evidence="6">
    <location>
        <begin position="491"/>
        <end position="513"/>
    </location>
</feature>
<evidence type="ECO:0000313" key="9">
    <source>
        <dbReference type="EMBL" id="CAF3793269.1"/>
    </source>
</evidence>
<gene>
    <name evidence="8" type="ORF">GPM918_LOCUS14825</name>
    <name evidence="9" type="ORF">SRO942_LOCUS14825</name>
</gene>
<dbReference type="InterPro" id="IPR020846">
    <property type="entry name" value="MFS_dom"/>
</dbReference>
<comment type="subcellular location">
    <subcellularLocation>
        <location evidence="1">Membrane</location>
        <topology evidence="1">Multi-pass membrane protein</topology>
    </subcellularLocation>
</comment>
<feature type="compositionally biased region" description="Low complexity" evidence="5">
    <location>
        <begin position="21"/>
        <end position="31"/>
    </location>
</feature>
<sequence length="657" mass="74037">MLSHRKGGQQQHPYGSQQHSQGYPQYGAGQQQYGGGQQQYGGGQPPFQGQQPPFGHDQQGHGYGGLQPPQQQQFHGGNNQPQGGYNQPPPQYVDVGSGMTTSQDEDYVLSSALLVSPSENVVTLDEVIQHCGSLNRFQYFHYFFLNLIPITSGIIAFYYVYGVAEPLHRCHLPDTIWLNDQYHPFNSTHQYLIDLWIPTQDKCTIRKPLSSNLSQPSNETIACIKWVYDRTVFGRTFTEDANFVCLNSVKRSFLSSALQMGAMFVLFTGQLGDKIGRRKSIQIISIILLTTCVVTQILLQFVPMTINTKFGLLLLNQFVSGIDSYMIVFVLLMELTNSTHTSFAGNLALVTFTLGEIIVTLFAYLCKSWLLLKWAVTFFILLIVPYLYFIPESPYWLYSKQKYDQLEIQLRQIAEENRQQESNWFPYYQKLLKNPADNLQSEMSRGHKIKRLMTHSPIMSKLLISGAIGFTAMLLYIKISYGLAAMENVNPYLNIIIGAIVESIGYLSAWVLMTKIGRKRSLLFYILLTTVCVLMIPSTIKYNPVITVSIAQLGKLAISGAVCVSYIYVPELFPTTIRSGASGFFACIGRIGAIIAPLIDTSLKEKDLHITFYIYALLAIIILGLTFVLPETKNQPFQDKIDYTKKKLKKTTTNNTN</sequence>
<dbReference type="EMBL" id="CAJNOQ010003630">
    <property type="protein sequence ID" value="CAF1021860.1"/>
    <property type="molecule type" value="Genomic_DNA"/>
</dbReference>
<organism evidence="8 10">
    <name type="scientific">Didymodactylos carnosus</name>
    <dbReference type="NCBI Taxonomy" id="1234261"/>
    <lineage>
        <taxon>Eukaryota</taxon>
        <taxon>Metazoa</taxon>
        <taxon>Spiralia</taxon>
        <taxon>Gnathifera</taxon>
        <taxon>Rotifera</taxon>
        <taxon>Eurotatoria</taxon>
        <taxon>Bdelloidea</taxon>
        <taxon>Philodinida</taxon>
        <taxon>Philodinidae</taxon>
        <taxon>Didymodactylos</taxon>
    </lineage>
</organism>
<dbReference type="InterPro" id="IPR036259">
    <property type="entry name" value="MFS_trans_sf"/>
</dbReference>
<dbReference type="PROSITE" id="PS50850">
    <property type="entry name" value="MFS"/>
    <property type="match status" value="1"/>
</dbReference>
<feature type="transmembrane region" description="Helical" evidence="6">
    <location>
        <begin position="344"/>
        <end position="365"/>
    </location>
</feature>
<feature type="transmembrane region" description="Helical" evidence="6">
    <location>
        <begin position="371"/>
        <end position="390"/>
    </location>
</feature>
<dbReference type="EMBL" id="CAJOBC010003630">
    <property type="protein sequence ID" value="CAF3793269.1"/>
    <property type="molecule type" value="Genomic_DNA"/>
</dbReference>